<dbReference type="Pfam" id="PF01566">
    <property type="entry name" value="Nramp"/>
    <property type="match status" value="1"/>
</dbReference>
<comment type="subcellular location">
    <subcellularLocation>
        <location evidence="1">Membrane</location>
        <topology evidence="1">Multi-pass membrane protein</topology>
    </subcellularLocation>
</comment>
<keyword evidence="2 5" id="KW-0812">Transmembrane</keyword>
<comment type="caution">
    <text evidence="6">The sequence shown here is derived from an EMBL/GenBank/DDBJ whole genome shotgun (WGS) entry which is preliminary data.</text>
</comment>
<feature type="transmembrane region" description="Helical" evidence="5">
    <location>
        <begin position="358"/>
        <end position="381"/>
    </location>
</feature>
<feature type="transmembrane region" description="Helical" evidence="5">
    <location>
        <begin position="128"/>
        <end position="146"/>
    </location>
</feature>
<keyword evidence="7" id="KW-1185">Reference proteome</keyword>
<evidence type="ECO:0000313" key="6">
    <source>
        <dbReference type="EMBL" id="MBC5723703.1"/>
    </source>
</evidence>
<feature type="transmembrane region" description="Helical" evidence="5">
    <location>
        <begin position="335"/>
        <end position="352"/>
    </location>
</feature>
<dbReference type="PANTHER" id="PTHR11706">
    <property type="entry name" value="SOLUTE CARRIER PROTEIN FAMILY 11 MEMBER"/>
    <property type="match status" value="1"/>
</dbReference>
<dbReference type="GO" id="GO:0015086">
    <property type="term" value="F:cadmium ion transmembrane transporter activity"/>
    <property type="evidence" value="ECO:0007669"/>
    <property type="project" value="TreeGrafter"/>
</dbReference>
<proteinExistence type="predicted"/>
<feature type="transmembrane region" description="Helical" evidence="5">
    <location>
        <begin position="87"/>
        <end position="108"/>
    </location>
</feature>
<dbReference type="InterPro" id="IPR001046">
    <property type="entry name" value="NRAMP_fam"/>
</dbReference>
<dbReference type="Proteomes" id="UP000628736">
    <property type="component" value="Unassembled WGS sequence"/>
</dbReference>
<dbReference type="GO" id="GO:0034755">
    <property type="term" value="P:iron ion transmembrane transport"/>
    <property type="evidence" value="ECO:0007669"/>
    <property type="project" value="TreeGrafter"/>
</dbReference>
<feature type="transmembrane region" description="Helical" evidence="5">
    <location>
        <begin position="49"/>
        <end position="75"/>
    </location>
</feature>
<evidence type="ECO:0000256" key="1">
    <source>
        <dbReference type="ARBA" id="ARBA00004141"/>
    </source>
</evidence>
<feature type="transmembrane region" description="Helical" evidence="5">
    <location>
        <begin position="196"/>
        <end position="217"/>
    </location>
</feature>
<protein>
    <submittedName>
        <fullName evidence="6">Divalent metal cation transporter</fullName>
    </submittedName>
</protein>
<dbReference type="GO" id="GO:0005384">
    <property type="term" value="F:manganese ion transmembrane transporter activity"/>
    <property type="evidence" value="ECO:0007669"/>
    <property type="project" value="TreeGrafter"/>
</dbReference>
<feature type="transmembrane region" description="Helical" evidence="5">
    <location>
        <begin position="20"/>
        <end position="37"/>
    </location>
</feature>
<dbReference type="PANTHER" id="PTHR11706:SF2">
    <property type="entry name" value="TRANSPORTER PROTEIN"/>
    <property type="match status" value="1"/>
</dbReference>
<reference evidence="6" key="1">
    <citation type="submission" date="2020-08" db="EMBL/GenBank/DDBJ databases">
        <title>Genome public.</title>
        <authorList>
            <person name="Liu C."/>
            <person name="Sun Q."/>
        </authorList>
    </citation>
    <scope>NUCLEOTIDE SEQUENCE</scope>
    <source>
        <strain evidence="6">NSJ-23</strain>
    </source>
</reference>
<evidence type="ECO:0000256" key="2">
    <source>
        <dbReference type="ARBA" id="ARBA00022692"/>
    </source>
</evidence>
<keyword evidence="3 5" id="KW-1133">Transmembrane helix</keyword>
<sequence>MSKEPNILNQSSAKPSRSVLFGAAFLMATSAIGPGFLTQTSTFTAQHGAALALVIVLAIVMDITAQMNIWSVVSVSQMRAQDVANKLLPGLGVVIAILVAIGGLAFNVGNVGGVALGFNAMIGLDQKVGAVVAGCLGIIIFINKNAKTIMDKVATILAAVILVTVLVVAIISQPPMDQVAHGLTRVDYLFNPDNKMFTALTTLLGGSCGGYIAFSGAHRLLDAGISGPENVGHVRKSVIQGCGTSGIVRILLFLAVLGTCMEGSQWLAENAKIITDAASGGNPAAEAFRLAAGDFGYRLFGLCLFSAGVSSVVGAAYTSVSFLKTLHPFIAKYERQFVVGFIAFSTLMMVIVGNAAGLLIVAGAFNGLILPITLGVMLIASRSKRIVGEEYKHPMPLIVLGVVVVAVSLYSGIQTVPNILQLFG</sequence>
<feature type="transmembrane region" description="Helical" evidence="5">
    <location>
        <begin position="153"/>
        <end position="176"/>
    </location>
</feature>
<feature type="transmembrane region" description="Helical" evidence="5">
    <location>
        <begin position="299"/>
        <end position="323"/>
    </location>
</feature>
<gene>
    <name evidence="6" type="ORF">H8S11_12900</name>
</gene>
<accession>A0A8J6JBW7</accession>
<evidence type="ECO:0000256" key="3">
    <source>
        <dbReference type="ARBA" id="ARBA00022989"/>
    </source>
</evidence>
<evidence type="ECO:0000256" key="5">
    <source>
        <dbReference type="SAM" id="Phobius"/>
    </source>
</evidence>
<dbReference type="EMBL" id="JACOPO010000012">
    <property type="protein sequence ID" value="MBC5723703.1"/>
    <property type="molecule type" value="Genomic_DNA"/>
</dbReference>
<dbReference type="GO" id="GO:0005886">
    <property type="term" value="C:plasma membrane"/>
    <property type="evidence" value="ECO:0007669"/>
    <property type="project" value="TreeGrafter"/>
</dbReference>
<keyword evidence="4 5" id="KW-0472">Membrane</keyword>
<organism evidence="6 7">
    <name type="scientific">Flintibacter hominis</name>
    <dbReference type="NCBI Taxonomy" id="2763048"/>
    <lineage>
        <taxon>Bacteria</taxon>
        <taxon>Bacillati</taxon>
        <taxon>Bacillota</taxon>
        <taxon>Clostridia</taxon>
        <taxon>Eubacteriales</taxon>
        <taxon>Flintibacter</taxon>
    </lineage>
</organism>
<evidence type="ECO:0000256" key="4">
    <source>
        <dbReference type="ARBA" id="ARBA00023136"/>
    </source>
</evidence>
<evidence type="ECO:0000313" key="7">
    <source>
        <dbReference type="Proteomes" id="UP000628736"/>
    </source>
</evidence>
<feature type="transmembrane region" description="Helical" evidence="5">
    <location>
        <begin position="393"/>
        <end position="413"/>
    </location>
</feature>
<name>A0A8J6JBW7_9FIRM</name>
<dbReference type="AlphaFoldDB" id="A0A8J6JBW7"/>
<dbReference type="RefSeq" id="WP_186853406.1">
    <property type="nucleotide sequence ID" value="NZ_JACOPO010000012.1"/>
</dbReference>